<name>A0A1Y5FI14_9BACT</name>
<reference evidence="2" key="1">
    <citation type="journal article" date="2017" name="Proc. Natl. Acad. Sci. U.S.A.">
        <title>Simulation of Deepwater Horizon oil plume reveals substrate specialization within a complex community of hydrocarbon-degraders.</title>
        <authorList>
            <person name="Hu P."/>
            <person name="Dubinsky E.A."/>
            <person name="Probst A.J."/>
            <person name="Wang J."/>
            <person name="Sieber C.M.K."/>
            <person name="Tom L.M."/>
            <person name="Gardinali P."/>
            <person name="Banfield J.F."/>
            <person name="Atlas R.M."/>
            <person name="Andersen G.L."/>
        </authorList>
    </citation>
    <scope>NUCLEOTIDE SEQUENCE [LARGE SCALE GENOMIC DNA]</scope>
</reference>
<evidence type="ECO:0000313" key="1">
    <source>
        <dbReference type="EMBL" id="OUR99834.1"/>
    </source>
</evidence>
<comment type="caution">
    <text evidence="1">The sequence shown here is derived from an EMBL/GenBank/DDBJ whole genome shotgun (WGS) entry which is preliminary data.</text>
</comment>
<dbReference type="AlphaFoldDB" id="A0A1Y5FI14"/>
<gene>
    <name evidence="1" type="ORF">A9Q84_02055</name>
</gene>
<dbReference type="EMBL" id="MAAO01000002">
    <property type="protein sequence ID" value="OUR99834.1"/>
    <property type="molecule type" value="Genomic_DNA"/>
</dbReference>
<evidence type="ECO:0000313" key="2">
    <source>
        <dbReference type="Proteomes" id="UP000196531"/>
    </source>
</evidence>
<accession>A0A1Y5FI14</accession>
<dbReference type="Proteomes" id="UP000196531">
    <property type="component" value="Unassembled WGS sequence"/>
</dbReference>
<sequence>MKFSANIEGIEFKITIERDKVYKAHNPLNSFSLQDLEDIKDGIVAIYSIIVQSSKNNETLEHYTTGILLSSDESEIPEELEEILDDFGIVEHVLKHWKLNESSSLDPDWALPINK</sequence>
<protein>
    <submittedName>
        <fullName evidence="1">Uncharacterized protein</fullName>
    </submittedName>
</protein>
<proteinExistence type="predicted"/>
<organism evidence="1 2">
    <name type="scientific">Halobacteriovorax marinus</name>
    <dbReference type="NCBI Taxonomy" id="97084"/>
    <lineage>
        <taxon>Bacteria</taxon>
        <taxon>Pseudomonadati</taxon>
        <taxon>Bdellovibrionota</taxon>
        <taxon>Bacteriovoracia</taxon>
        <taxon>Bacteriovoracales</taxon>
        <taxon>Halobacteriovoraceae</taxon>
        <taxon>Halobacteriovorax</taxon>
    </lineage>
</organism>